<keyword evidence="2" id="KW-1185">Reference proteome</keyword>
<organism evidence="1 2">
    <name type="scientific">Marasmius oreades</name>
    <name type="common">fairy-ring Marasmius</name>
    <dbReference type="NCBI Taxonomy" id="181124"/>
    <lineage>
        <taxon>Eukaryota</taxon>
        <taxon>Fungi</taxon>
        <taxon>Dikarya</taxon>
        <taxon>Basidiomycota</taxon>
        <taxon>Agaricomycotina</taxon>
        <taxon>Agaricomycetes</taxon>
        <taxon>Agaricomycetidae</taxon>
        <taxon>Agaricales</taxon>
        <taxon>Marasmiineae</taxon>
        <taxon>Marasmiaceae</taxon>
        <taxon>Marasmius</taxon>
    </lineage>
</organism>
<name>A0A9P7UZM9_9AGAR</name>
<dbReference type="KEGG" id="more:E1B28_004900"/>
<gene>
    <name evidence="1" type="ORF">E1B28_004900</name>
</gene>
<accession>A0A9P7UZM9</accession>
<protein>
    <submittedName>
        <fullName evidence="1">Uncharacterized protein</fullName>
    </submittedName>
</protein>
<proteinExistence type="predicted"/>
<reference evidence="1" key="1">
    <citation type="journal article" date="2021" name="Genome Biol. Evol.">
        <title>The assembled and annotated genome of the fairy-ring fungus Marasmius oreades.</title>
        <authorList>
            <person name="Hiltunen M."/>
            <person name="Ament-Velasquez S.L."/>
            <person name="Johannesson H."/>
        </authorList>
    </citation>
    <scope>NUCLEOTIDE SEQUENCE</scope>
    <source>
        <strain evidence="1">03SP1</strain>
    </source>
</reference>
<dbReference type="RefSeq" id="XP_043014033.1">
    <property type="nucleotide sequence ID" value="XM_043149427.1"/>
</dbReference>
<evidence type="ECO:0000313" key="2">
    <source>
        <dbReference type="Proteomes" id="UP001049176"/>
    </source>
</evidence>
<sequence>MALAGSKCFLQTRNIVGRRSVILRPYIELSGLIDDSQVKQQRRSESSPIYFFLHTPPLFPPLKKGLGVSTHTWSFDENGQKSILHHHCEYLGLPTEVRVHYLSSYICYWPSKTYKSIHEWQIARGFDPTTTDFACYLEYPIYEVQPSQFEELGVDQPEESCSFDGNLYVDAPLPTTTTYDIKWCS</sequence>
<comment type="caution">
    <text evidence="1">The sequence shown here is derived from an EMBL/GenBank/DDBJ whole genome shotgun (WGS) entry which is preliminary data.</text>
</comment>
<dbReference type="EMBL" id="CM032182">
    <property type="protein sequence ID" value="KAG7097563.1"/>
    <property type="molecule type" value="Genomic_DNA"/>
</dbReference>
<dbReference type="OrthoDB" id="2953266at2759"/>
<evidence type="ECO:0000313" key="1">
    <source>
        <dbReference type="EMBL" id="KAG7097563.1"/>
    </source>
</evidence>
<dbReference type="Proteomes" id="UP001049176">
    <property type="component" value="Chromosome 2"/>
</dbReference>
<dbReference type="GeneID" id="66073976"/>
<dbReference type="AlphaFoldDB" id="A0A9P7UZM9"/>